<dbReference type="AlphaFoldDB" id="A0A0D2MFA8"/>
<keyword evidence="1" id="KW-0472">Membrane</keyword>
<dbReference type="EMBL" id="KN817551">
    <property type="protein sequence ID" value="KJA22258.1"/>
    <property type="molecule type" value="Genomic_DNA"/>
</dbReference>
<proteinExistence type="predicted"/>
<keyword evidence="1" id="KW-0812">Transmembrane</keyword>
<evidence type="ECO:0000313" key="2">
    <source>
        <dbReference type="EMBL" id="KJA22258.1"/>
    </source>
</evidence>
<accession>A0A0D2MFA8</accession>
<name>A0A0D2MFA8_HYPSF</name>
<reference evidence="3" key="1">
    <citation type="submission" date="2014-04" db="EMBL/GenBank/DDBJ databases">
        <title>Evolutionary Origins and Diversification of the Mycorrhizal Mutualists.</title>
        <authorList>
            <consortium name="DOE Joint Genome Institute"/>
            <consortium name="Mycorrhizal Genomics Consortium"/>
            <person name="Kohler A."/>
            <person name="Kuo A."/>
            <person name="Nagy L.G."/>
            <person name="Floudas D."/>
            <person name="Copeland A."/>
            <person name="Barry K.W."/>
            <person name="Cichocki N."/>
            <person name="Veneault-Fourrey C."/>
            <person name="LaButti K."/>
            <person name="Lindquist E.A."/>
            <person name="Lipzen A."/>
            <person name="Lundell T."/>
            <person name="Morin E."/>
            <person name="Murat C."/>
            <person name="Riley R."/>
            <person name="Ohm R."/>
            <person name="Sun H."/>
            <person name="Tunlid A."/>
            <person name="Henrissat B."/>
            <person name="Grigoriev I.V."/>
            <person name="Hibbett D.S."/>
            <person name="Martin F."/>
        </authorList>
    </citation>
    <scope>NUCLEOTIDE SEQUENCE [LARGE SCALE GENOMIC DNA]</scope>
    <source>
        <strain evidence="3">FD-334 SS-4</strain>
    </source>
</reference>
<keyword evidence="3" id="KW-1185">Reference proteome</keyword>
<dbReference type="Proteomes" id="UP000054270">
    <property type="component" value="Unassembled WGS sequence"/>
</dbReference>
<feature type="transmembrane region" description="Helical" evidence="1">
    <location>
        <begin position="48"/>
        <end position="69"/>
    </location>
</feature>
<gene>
    <name evidence="2" type="ORF">HYPSUDRAFT_661733</name>
</gene>
<protein>
    <submittedName>
        <fullName evidence="2">Uncharacterized protein</fullName>
    </submittedName>
</protein>
<keyword evidence="1" id="KW-1133">Transmembrane helix</keyword>
<evidence type="ECO:0000313" key="3">
    <source>
        <dbReference type="Proteomes" id="UP000054270"/>
    </source>
</evidence>
<sequence>MPCVILASFPGSFLYRAFERMPPHMHMGLPDTPAQICLSNYAARAPPILSLIIHIYVPRAFVFVIALLITPRPLWRRHIFDFDFVHSRERVIFCIASRNYGGKNVSLSCA</sequence>
<evidence type="ECO:0000256" key="1">
    <source>
        <dbReference type="SAM" id="Phobius"/>
    </source>
</evidence>
<organism evidence="2 3">
    <name type="scientific">Hypholoma sublateritium (strain FD-334 SS-4)</name>
    <dbReference type="NCBI Taxonomy" id="945553"/>
    <lineage>
        <taxon>Eukaryota</taxon>
        <taxon>Fungi</taxon>
        <taxon>Dikarya</taxon>
        <taxon>Basidiomycota</taxon>
        <taxon>Agaricomycotina</taxon>
        <taxon>Agaricomycetes</taxon>
        <taxon>Agaricomycetidae</taxon>
        <taxon>Agaricales</taxon>
        <taxon>Agaricineae</taxon>
        <taxon>Strophariaceae</taxon>
        <taxon>Hypholoma</taxon>
    </lineage>
</organism>